<reference evidence="2" key="1">
    <citation type="submission" date="2022-08" db="EMBL/GenBank/DDBJ databases">
        <authorList>
            <person name="Kallberg Y."/>
            <person name="Tangrot J."/>
            <person name="Rosling A."/>
        </authorList>
    </citation>
    <scope>NUCLEOTIDE SEQUENCE</scope>
    <source>
        <strain evidence="2">Wild A</strain>
    </source>
</reference>
<feature type="chain" id="PRO_5040935215" evidence="1">
    <location>
        <begin position="24"/>
        <end position="87"/>
    </location>
</feature>
<dbReference type="Proteomes" id="UP001153678">
    <property type="component" value="Unassembled WGS sequence"/>
</dbReference>
<dbReference type="EMBL" id="CAMKVN010000220">
    <property type="protein sequence ID" value="CAI2165399.1"/>
    <property type="molecule type" value="Genomic_DNA"/>
</dbReference>
<evidence type="ECO:0000313" key="3">
    <source>
        <dbReference type="Proteomes" id="UP001153678"/>
    </source>
</evidence>
<accession>A0A9W4SFN8</accession>
<comment type="caution">
    <text evidence="2">The sequence shown here is derived from an EMBL/GenBank/DDBJ whole genome shotgun (WGS) entry which is preliminary data.</text>
</comment>
<evidence type="ECO:0000256" key="1">
    <source>
        <dbReference type="SAM" id="SignalP"/>
    </source>
</evidence>
<protein>
    <submittedName>
        <fullName evidence="2">7301_t:CDS:1</fullName>
    </submittedName>
</protein>
<gene>
    <name evidence="2" type="ORF">FWILDA_LOCUS2053</name>
</gene>
<evidence type="ECO:0000313" key="2">
    <source>
        <dbReference type="EMBL" id="CAI2165399.1"/>
    </source>
</evidence>
<feature type="signal peptide" evidence="1">
    <location>
        <begin position="1"/>
        <end position="23"/>
    </location>
</feature>
<keyword evidence="3" id="KW-1185">Reference proteome</keyword>
<organism evidence="2 3">
    <name type="scientific">Funneliformis geosporum</name>
    <dbReference type="NCBI Taxonomy" id="1117311"/>
    <lineage>
        <taxon>Eukaryota</taxon>
        <taxon>Fungi</taxon>
        <taxon>Fungi incertae sedis</taxon>
        <taxon>Mucoromycota</taxon>
        <taxon>Glomeromycotina</taxon>
        <taxon>Glomeromycetes</taxon>
        <taxon>Glomerales</taxon>
        <taxon>Glomeraceae</taxon>
        <taxon>Funneliformis</taxon>
    </lineage>
</organism>
<keyword evidence="1" id="KW-0732">Signal</keyword>
<sequence>MKSFALFFIVLFIIACLPVTIHSQGETPTEIVATTSSTETVLLPDQSTVVVPLPTSVTSTSVITAPLKHDMTNVAAAGFVAAVIALF</sequence>
<proteinExistence type="predicted"/>
<dbReference type="PROSITE" id="PS51257">
    <property type="entry name" value="PROKAR_LIPOPROTEIN"/>
    <property type="match status" value="1"/>
</dbReference>
<dbReference type="AlphaFoldDB" id="A0A9W4SFN8"/>
<name>A0A9W4SFN8_9GLOM</name>